<evidence type="ECO:0000256" key="6">
    <source>
        <dbReference type="SAM" id="Phobius"/>
    </source>
</evidence>
<proteinExistence type="inferred from homology"/>
<dbReference type="PROSITE" id="PS50005">
    <property type="entry name" value="TPR"/>
    <property type="match status" value="1"/>
</dbReference>
<dbReference type="Gene3D" id="3.40.1090.10">
    <property type="entry name" value="Cytosolic phospholipase A2 catalytic domain"/>
    <property type="match status" value="1"/>
</dbReference>
<dbReference type="GO" id="GO:0016042">
    <property type="term" value="P:lipid catabolic process"/>
    <property type="evidence" value="ECO:0007669"/>
    <property type="project" value="UniProtKB-UniRule"/>
</dbReference>
<protein>
    <recommendedName>
        <fullName evidence="7">PNPLA domain-containing protein</fullName>
    </recommendedName>
</protein>
<dbReference type="Gene3D" id="1.25.40.10">
    <property type="entry name" value="Tetratricopeptide repeat domain"/>
    <property type="match status" value="1"/>
</dbReference>
<evidence type="ECO:0000256" key="3">
    <source>
        <dbReference type="PROSITE-ProRule" id="PRU00339"/>
    </source>
</evidence>
<keyword evidence="6" id="KW-0812">Transmembrane</keyword>
<dbReference type="EMBL" id="QKWP01002312">
    <property type="protein sequence ID" value="RIB03843.1"/>
    <property type="molecule type" value="Genomic_DNA"/>
</dbReference>
<dbReference type="InterPro" id="IPR016035">
    <property type="entry name" value="Acyl_Trfase/lysoPLipase"/>
</dbReference>
<feature type="short sequence motif" description="GXGXXG" evidence="4">
    <location>
        <begin position="575"/>
        <end position="580"/>
    </location>
</feature>
<comment type="caution">
    <text evidence="8">The sequence shown here is derived from an EMBL/GenBank/DDBJ whole genome shotgun (WGS) entry which is preliminary data.</text>
</comment>
<dbReference type="PANTHER" id="PTHR32176">
    <property type="entry name" value="XYLOSE ISOMERASE"/>
    <property type="match status" value="1"/>
</dbReference>
<comment type="caution">
    <text evidence="4">Lacks conserved residue(s) required for the propagation of feature annotation.</text>
</comment>
<gene>
    <name evidence="8" type="ORF">C2G38_2122148</name>
</gene>
<evidence type="ECO:0000313" key="8">
    <source>
        <dbReference type="EMBL" id="RIB03843.1"/>
    </source>
</evidence>
<dbReference type="AlphaFoldDB" id="A0A397U958"/>
<dbReference type="GO" id="GO:0004620">
    <property type="term" value="F:phospholipase activity"/>
    <property type="evidence" value="ECO:0007669"/>
    <property type="project" value="TreeGrafter"/>
</dbReference>
<feature type="coiled-coil region" evidence="5">
    <location>
        <begin position="318"/>
        <end position="345"/>
    </location>
</feature>
<dbReference type="PANTHER" id="PTHR32176:SF92">
    <property type="entry name" value="XYLOSE ISOMERASE"/>
    <property type="match status" value="1"/>
</dbReference>
<keyword evidence="4" id="KW-0442">Lipid degradation</keyword>
<feature type="repeat" description="TPR" evidence="3">
    <location>
        <begin position="487"/>
        <end position="520"/>
    </location>
</feature>
<dbReference type="Proteomes" id="UP000266673">
    <property type="component" value="Unassembled WGS sequence"/>
</dbReference>
<dbReference type="SMART" id="SM00028">
    <property type="entry name" value="TPR"/>
    <property type="match status" value="2"/>
</dbReference>
<evidence type="ECO:0000259" key="7">
    <source>
        <dbReference type="PROSITE" id="PS51635"/>
    </source>
</evidence>
<comment type="similarity">
    <text evidence="1">Belongs to the patatin family.</text>
</comment>
<accession>A0A397U958</accession>
<organism evidence="8 9">
    <name type="scientific">Gigaspora rosea</name>
    <dbReference type="NCBI Taxonomy" id="44941"/>
    <lineage>
        <taxon>Eukaryota</taxon>
        <taxon>Fungi</taxon>
        <taxon>Fungi incertae sedis</taxon>
        <taxon>Mucoromycota</taxon>
        <taxon>Glomeromycotina</taxon>
        <taxon>Glomeromycetes</taxon>
        <taxon>Diversisporales</taxon>
        <taxon>Gigasporaceae</taxon>
        <taxon>Gigaspora</taxon>
    </lineage>
</organism>
<dbReference type="Pfam" id="PF01734">
    <property type="entry name" value="Patatin"/>
    <property type="match status" value="1"/>
</dbReference>
<feature type="transmembrane region" description="Helical" evidence="6">
    <location>
        <begin position="100"/>
        <end position="120"/>
    </location>
</feature>
<feature type="non-terminal residue" evidence="8">
    <location>
        <position position="834"/>
    </location>
</feature>
<keyword evidence="2 4" id="KW-0443">Lipid metabolism</keyword>
<keyword evidence="3" id="KW-0802">TPR repeat</keyword>
<feature type="transmembrane region" description="Helical" evidence="6">
    <location>
        <begin position="63"/>
        <end position="88"/>
    </location>
</feature>
<keyword evidence="9" id="KW-1185">Reference proteome</keyword>
<name>A0A397U958_9GLOM</name>
<keyword evidence="6" id="KW-1133">Transmembrane helix</keyword>
<keyword evidence="6" id="KW-0472">Membrane</keyword>
<feature type="domain" description="PNPLA" evidence="7">
    <location>
        <begin position="571"/>
        <end position="778"/>
    </location>
</feature>
<dbReference type="SUPFAM" id="SSF48452">
    <property type="entry name" value="TPR-like"/>
    <property type="match status" value="1"/>
</dbReference>
<evidence type="ECO:0000256" key="4">
    <source>
        <dbReference type="PROSITE-ProRule" id="PRU01161"/>
    </source>
</evidence>
<dbReference type="GO" id="GO:0047372">
    <property type="term" value="F:monoacylglycerol lipase activity"/>
    <property type="evidence" value="ECO:0007669"/>
    <property type="project" value="TreeGrafter"/>
</dbReference>
<sequence>MPSDFDLNTDIKIENDFNNAMALIRTNNQGISLFDRTNIINAIDENLFVELFIKAERSLAKGCVIMAYGGTLGVTALAAAGAEIYSAIMVTGIASLSGPIGLIAGFGCLAGGYYFGYLSFKEGKEMFKEPKIREKLNEIINKALSAYDDEKYQEFINALSEEYDNENHKRLLNCCDKIGITGIENIVDTLQIHGFRSDGIAYLLIVLGEVLGSGKIEIKGVTPAVLKVNAKTSFHLALNDKLVNEAKELDKCTSKLRKTCQGSYERYIKSTYGKLKDAIFSAERTRLALEYLDDSLEMPFFSRLEEMRNIARTNIAILNVLEHDKKAYKEAKETIEEVRKSVEENFQFVSKAELRLEVLEDFLWIIGGEYLSDNNTSFNTLSVATKSTSKLDDKSINYLNNQQSFNQNKYYYKAVYFEHLAVKETKINKLKSLRHWQSAQENYNIAHEIDPDNPIYSLGYARCLLKLSKFTQVIKLSDTYPGLNSLSEYWHLRSVAYSKQKNYKDAMTCNTEALSLDPGNNSAGKYREIIKKFNVDNKIEHHIDRYKKELIYKIDNLKNSHNDDSPSYKILSIDGGGIRGILPALWLSEIEYRTHRPISHLFNMIAGTSTGGFIATGLSAPKFKPIYETINEYTEDHIEYEYSKFVPIFSASELLNIYKNESNKLFSKSTSWINIFSNEHDRYTDEGRSTMFKKYFGKTRLSHSLIELVIPTANKNCSHLFTRYDACKNSKNNEVNNTFVDILMATTASPTFFPPHKIGNKAFIDGEMYLNNPASIAYDEAIRYNVPKENISVLSLGTGCYLPDPSNPDQYSNLLFWTQDQPKMMISAQEYETD</sequence>
<feature type="active site" description="Nucleophile" evidence="4">
    <location>
        <position position="609"/>
    </location>
</feature>
<evidence type="ECO:0000256" key="5">
    <source>
        <dbReference type="SAM" id="Coils"/>
    </source>
</evidence>
<dbReference type="OrthoDB" id="1658288at2759"/>
<dbReference type="PROSITE" id="PS51635">
    <property type="entry name" value="PNPLA"/>
    <property type="match status" value="1"/>
</dbReference>
<dbReference type="InterPro" id="IPR002641">
    <property type="entry name" value="PNPLA_dom"/>
</dbReference>
<feature type="active site" description="Proton acceptor" evidence="4">
    <location>
        <position position="765"/>
    </location>
</feature>
<keyword evidence="4" id="KW-0378">Hydrolase</keyword>
<keyword evidence="5" id="KW-0175">Coiled coil</keyword>
<dbReference type="CDD" id="cd07199">
    <property type="entry name" value="Pat17_PNPLA8_PNPLA9_like"/>
    <property type="match status" value="1"/>
</dbReference>
<dbReference type="SUPFAM" id="SSF52151">
    <property type="entry name" value="FabD/lysophospholipase-like"/>
    <property type="match status" value="1"/>
</dbReference>
<dbReference type="GO" id="GO:0046486">
    <property type="term" value="P:glycerolipid metabolic process"/>
    <property type="evidence" value="ECO:0007669"/>
    <property type="project" value="UniProtKB-ARBA"/>
</dbReference>
<feature type="short sequence motif" description="GXSXG" evidence="4">
    <location>
        <begin position="607"/>
        <end position="611"/>
    </location>
</feature>
<evidence type="ECO:0000256" key="1">
    <source>
        <dbReference type="ARBA" id="ARBA00010240"/>
    </source>
</evidence>
<dbReference type="InterPro" id="IPR011990">
    <property type="entry name" value="TPR-like_helical_dom_sf"/>
</dbReference>
<evidence type="ECO:0000313" key="9">
    <source>
        <dbReference type="Proteomes" id="UP000266673"/>
    </source>
</evidence>
<dbReference type="STRING" id="44941.A0A397U958"/>
<reference evidence="8 9" key="1">
    <citation type="submission" date="2018-06" db="EMBL/GenBank/DDBJ databases">
        <title>Comparative genomics reveals the genomic features of Rhizophagus irregularis, R. cerebriforme, R. diaphanum and Gigaspora rosea, and their symbiotic lifestyle signature.</title>
        <authorList>
            <person name="Morin E."/>
            <person name="San Clemente H."/>
            <person name="Chen E.C.H."/>
            <person name="De La Providencia I."/>
            <person name="Hainaut M."/>
            <person name="Kuo A."/>
            <person name="Kohler A."/>
            <person name="Murat C."/>
            <person name="Tang N."/>
            <person name="Roy S."/>
            <person name="Loubradou J."/>
            <person name="Henrissat B."/>
            <person name="Grigoriev I.V."/>
            <person name="Corradi N."/>
            <person name="Roux C."/>
            <person name="Martin F.M."/>
        </authorList>
    </citation>
    <scope>NUCLEOTIDE SEQUENCE [LARGE SCALE GENOMIC DNA]</scope>
    <source>
        <strain evidence="8 9">DAOM 194757</strain>
    </source>
</reference>
<evidence type="ECO:0000256" key="2">
    <source>
        <dbReference type="ARBA" id="ARBA00023098"/>
    </source>
</evidence>
<dbReference type="InterPro" id="IPR019734">
    <property type="entry name" value="TPR_rpt"/>
</dbReference>